<keyword evidence="2" id="KW-0560">Oxidoreductase</keyword>
<dbReference type="CDD" id="cd05374">
    <property type="entry name" value="17beta-HSD-like_SDR_c"/>
    <property type="match status" value="1"/>
</dbReference>
<dbReference type="InterPro" id="IPR036291">
    <property type="entry name" value="NAD(P)-bd_dom_sf"/>
</dbReference>
<dbReference type="Gene3D" id="3.40.50.720">
    <property type="entry name" value="NAD(P)-binding Rossmann-like Domain"/>
    <property type="match status" value="1"/>
</dbReference>
<keyword evidence="5" id="KW-1185">Reference proteome</keyword>
<evidence type="ECO:0000256" key="1">
    <source>
        <dbReference type="ARBA" id="ARBA00006484"/>
    </source>
</evidence>
<dbReference type="PROSITE" id="PS00061">
    <property type="entry name" value="ADH_SHORT"/>
    <property type="match status" value="1"/>
</dbReference>
<dbReference type="EMBL" id="JAVDQD010000008">
    <property type="protein sequence ID" value="MDR6241361.1"/>
    <property type="molecule type" value="Genomic_DNA"/>
</dbReference>
<dbReference type="SUPFAM" id="SSF51735">
    <property type="entry name" value="NAD(P)-binding Rossmann-fold domains"/>
    <property type="match status" value="1"/>
</dbReference>
<gene>
    <name evidence="4" type="ORF">HNQ88_004448</name>
</gene>
<comment type="similarity">
    <text evidence="1 3">Belongs to the short-chain dehydrogenases/reductases (SDR) family.</text>
</comment>
<organism evidence="4 5">
    <name type="scientific">Aureibacter tunicatorum</name>
    <dbReference type="NCBI Taxonomy" id="866807"/>
    <lineage>
        <taxon>Bacteria</taxon>
        <taxon>Pseudomonadati</taxon>
        <taxon>Bacteroidota</taxon>
        <taxon>Cytophagia</taxon>
        <taxon>Cytophagales</taxon>
        <taxon>Persicobacteraceae</taxon>
        <taxon>Aureibacter</taxon>
    </lineage>
</organism>
<evidence type="ECO:0000313" key="5">
    <source>
        <dbReference type="Proteomes" id="UP001185092"/>
    </source>
</evidence>
<protein>
    <submittedName>
        <fullName evidence="4">NAD(P)-dependent dehydrogenase (Short-subunit alcohol dehydrogenase family)</fullName>
    </submittedName>
</protein>
<accession>A0AAE4BU30</accession>
<dbReference type="InterPro" id="IPR020904">
    <property type="entry name" value="Sc_DH/Rdtase_CS"/>
</dbReference>
<evidence type="ECO:0000313" key="4">
    <source>
        <dbReference type="EMBL" id="MDR6241361.1"/>
    </source>
</evidence>
<name>A0AAE4BU30_9BACT</name>
<dbReference type="AlphaFoldDB" id="A0AAE4BU30"/>
<evidence type="ECO:0000256" key="2">
    <source>
        <dbReference type="ARBA" id="ARBA00023002"/>
    </source>
</evidence>
<dbReference type="PRINTS" id="PR00081">
    <property type="entry name" value="GDHRDH"/>
</dbReference>
<dbReference type="InterPro" id="IPR002347">
    <property type="entry name" value="SDR_fam"/>
</dbReference>
<dbReference type="PANTHER" id="PTHR43976">
    <property type="entry name" value="SHORT CHAIN DEHYDROGENASE"/>
    <property type="match status" value="1"/>
</dbReference>
<dbReference type="GO" id="GO:0016491">
    <property type="term" value="F:oxidoreductase activity"/>
    <property type="evidence" value="ECO:0007669"/>
    <property type="project" value="UniProtKB-KW"/>
</dbReference>
<dbReference type="InterPro" id="IPR051911">
    <property type="entry name" value="SDR_oxidoreductase"/>
</dbReference>
<dbReference type="PRINTS" id="PR00080">
    <property type="entry name" value="SDRFAMILY"/>
</dbReference>
<sequence>MNILITGGNSGIGRCIAEHLAEKGHTVLATSRNPSKAKHSKFDFVELDITSESSIKNLVDELQKRRFEIDVLINNAGIGICGAFEDTPIDLAREQIDTNFWGAASMTKAFLPQMRAQKKGRIIFITSLAGLIGVPYQSYYAASKHALEGLAKSIRHEVKEFGVSVSCVEPGFFRSNLHHSFKYAPHSNGQYDSSREKALEVFSESIANAPEPLEIAKLVERIIGSKSPKMSYKAGNDGKFLPFLQFLSYRLFEIGTRNKFRLP</sequence>
<dbReference type="PANTHER" id="PTHR43976:SF16">
    <property type="entry name" value="SHORT-CHAIN DEHYDROGENASE_REDUCTASE FAMILY PROTEIN"/>
    <property type="match status" value="1"/>
</dbReference>
<comment type="caution">
    <text evidence="4">The sequence shown here is derived from an EMBL/GenBank/DDBJ whole genome shotgun (WGS) entry which is preliminary data.</text>
</comment>
<proteinExistence type="inferred from homology"/>
<reference evidence="4" key="1">
    <citation type="submission" date="2023-07" db="EMBL/GenBank/DDBJ databases">
        <title>Genomic Encyclopedia of Type Strains, Phase IV (KMG-IV): sequencing the most valuable type-strain genomes for metagenomic binning, comparative biology and taxonomic classification.</title>
        <authorList>
            <person name="Goeker M."/>
        </authorList>
    </citation>
    <scope>NUCLEOTIDE SEQUENCE</scope>
    <source>
        <strain evidence="4">DSM 26174</strain>
    </source>
</reference>
<dbReference type="Proteomes" id="UP001185092">
    <property type="component" value="Unassembled WGS sequence"/>
</dbReference>
<dbReference type="Pfam" id="PF00106">
    <property type="entry name" value="adh_short"/>
    <property type="match status" value="1"/>
</dbReference>
<evidence type="ECO:0000256" key="3">
    <source>
        <dbReference type="RuleBase" id="RU000363"/>
    </source>
</evidence>
<dbReference type="RefSeq" id="WP_309942054.1">
    <property type="nucleotide sequence ID" value="NZ_AP025306.1"/>
</dbReference>